<proteinExistence type="predicted"/>
<evidence type="ECO:0000259" key="1">
    <source>
        <dbReference type="Pfam" id="PF12146"/>
    </source>
</evidence>
<feature type="domain" description="Serine aminopeptidase S33" evidence="1">
    <location>
        <begin position="59"/>
        <end position="172"/>
    </location>
</feature>
<name>A0A6J6NUF4_9ZZZZ</name>
<dbReference type="Pfam" id="PF12146">
    <property type="entry name" value="Hydrolase_4"/>
    <property type="match status" value="1"/>
</dbReference>
<dbReference type="Gene3D" id="3.40.50.1820">
    <property type="entry name" value="alpha/beta hydrolase"/>
    <property type="match status" value="1"/>
</dbReference>
<dbReference type="InterPro" id="IPR053145">
    <property type="entry name" value="AB_hydrolase_Est10"/>
</dbReference>
<gene>
    <name evidence="2" type="ORF">UFOPK2582_00243</name>
</gene>
<organism evidence="2">
    <name type="scientific">freshwater metagenome</name>
    <dbReference type="NCBI Taxonomy" id="449393"/>
    <lineage>
        <taxon>unclassified sequences</taxon>
        <taxon>metagenomes</taxon>
        <taxon>ecological metagenomes</taxon>
    </lineage>
</organism>
<accession>A0A6J6NUF4</accession>
<dbReference type="PANTHER" id="PTHR43265">
    <property type="entry name" value="ESTERASE ESTD"/>
    <property type="match status" value="1"/>
</dbReference>
<dbReference type="EMBL" id="CAEZXS010000015">
    <property type="protein sequence ID" value="CAB4688298.1"/>
    <property type="molecule type" value="Genomic_DNA"/>
</dbReference>
<dbReference type="InterPro" id="IPR022742">
    <property type="entry name" value="Hydrolase_4"/>
</dbReference>
<dbReference type="AlphaFoldDB" id="A0A6J6NUF4"/>
<protein>
    <submittedName>
        <fullName evidence="2">Unannotated protein</fullName>
    </submittedName>
</protein>
<dbReference type="InterPro" id="IPR029058">
    <property type="entry name" value="AB_hydrolase_fold"/>
</dbReference>
<reference evidence="2" key="1">
    <citation type="submission" date="2020-05" db="EMBL/GenBank/DDBJ databases">
        <authorList>
            <person name="Chiriac C."/>
            <person name="Salcher M."/>
            <person name="Ghai R."/>
            <person name="Kavagutti S V."/>
        </authorList>
    </citation>
    <scope>NUCLEOTIDE SEQUENCE</scope>
</reference>
<sequence>MIRLDQEVVFDSSGVSIHASLRLPDTDTAAVPGVLIVAGSGPVDRNGSVGVPGTPTEIHMDLYRWISDLLAAQGIASIRYDKITSGATGIGSYSEDPAKLVAQSFDTIFVDPARAALAYLAEQPGVDPKKLLVFGHSEGGLIAMLLASANASSPAPAGLILAEPSYARLLDVVSRQLAEQIALASISSADKAALTAWADAGIDEIRNSPDLNEPSTLVPALAEAEGEALQWEQTVQWREAAQWRETVQSIVFGRMRNELIRSEDALIPVNLAAELNLAVLITAGTKDFNTPALPGGLPGSGVSALADAIPQGLGTYVEIPNMTHILRDIGEADPMQLPLPQQIEHPYSSQFEETLGSFIAHWIS</sequence>
<evidence type="ECO:0000313" key="2">
    <source>
        <dbReference type="EMBL" id="CAB4688298.1"/>
    </source>
</evidence>
<dbReference type="SUPFAM" id="SSF53474">
    <property type="entry name" value="alpha/beta-Hydrolases"/>
    <property type="match status" value="1"/>
</dbReference>
<dbReference type="GO" id="GO:0052689">
    <property type="term" value="F:carboxylic ester hydrolase activity"/>
    <property type="evidence" value="ECO:0007669"/>
    <property type="project" value="TreeGrafter"/>
</dbReference>
<dbReference type="PANTHER" id="PTHR43265:SF1">
    <property type="entry name" value="ESTERASE ESTD"/>
    <property type="match status" value="1"/>
</dbReference>